<dbReference type="EMBL" id="GGEC01059624">
    <property type="protein sequence ID" value="MBX40108.1"/>
    <property type="molecule type" value="Transcribed_RNA"/>
</dbReference>
<dbReference type="AlphaFoldDB" id="A0A2P2NC93"/>
<organism evidence="1">
    <name type="scientific">Rhizophora mucronata</name>
    <name type="common">Asiatic mangrove</name>
    <dbReference type="NCBI Taxonomy" id="61149"/>
    <lineage>
        <taxon>Eukaryota</taxon>
        <taxon>Viridiplantae</taxon>
        <taxon>Streptophyta</taxon>
        <taxon>Embryophyta</taxon>
        <taxon>Tracheophyta</taxon>
        <taxon>Spermatophyta</taxon>
        <taxon>Magnoliopsida</taxon>
        <taxon>eudicotyledons</taxon>
        <taxon>Gunneridae</taxon>
        <taxon>Pentapetalae</taxon>
        <taxon>rosids</taxon>
        <taxon>fabids</taxon>
        <taxon>Malpighiales</taxon>
        <taxon>Rhizophoraceae</taxon>
        <taxon>Rhizophora</taxon>
    </lineage>
</organism>
<name>A0A2P2NC93_RHIMU</name>
<protein>
    <submittedName>
        <fullName evidence="1">Uncharacterized protein</fullName>
    </submittedName>
</protein>
<accession>A0A2P2NC93</accession>
<sequence length="34" mass="4014">MMILYLRARLLQITRGMQLSSPLNLLRSRRPTLT</sequence>
<evidence type="ECO:0000313" key="1">
    <source>
        <dbReference type="EMBL" id="MBX40108.1"/>
    </source>
</evidence>
<reference evidence="1" key="1">
    <citation type="submission" date="2018-02" db="EMBL/GenBank/DDBJ databases">
        <title>Rhizophora mucronata_Transcriptome.</title>
        <authorList>
            <person name="Meera S.P."/>
            <person name="Sreeshan A."/>
            <person name="Augustine A."/>
        </authorList>
    </citation>
    <scope>NUCLEOTIDE SEQUENCE</scope>
    <source>
        <tissue evidence="1">Leaf</tissue>
    </source>
</reference>
<proteinExistence type="predicted"/>